<evidence type="ECO:0000313" key="3">
    <source>
        <dbReference type="Proteomes" id="UP000239814"/>
    </source>
</evidence>
<dbReference type="AlphaFoldDB" id="A0A2S0KFG1"/>
<organism evidence="2 3">
    <name type="scientific">Gordonia iterans</name>
    <dbReference type="NCBI Taxonomy" id="1004901"/>
    <lineage>
        <taxon>Bacteria</taxon>
        <taxon>Bacillati</taxon>
        <taxon>Actinomycetota</taxon>
        <taxon>Actinomycetes</taxon>
        <taxon>Mycobacteriales</taxon>
        <taxon>Gordoniaceae</taxon>
        <taxon>Gordonia</taxon>
    </lineage>
</organism>
<accession>A0A2S0KFG1</accession>
<dbReference type="KEGG" id="git:C6V83_09210"/>
<protein>
    <submittedName>
        <fullName evidence="2">Uncharacterized protein</fullName>
    </submittedName>
</protein>
<dbReference type="OrthoDB" id="4376274at2"/>
<evidence type="ECO:0000256" key="1">
    <source>
        <dbReference type="SAM" id="Phobius"/>
    </source>
</evidence>
<keyword evidence="1" id="KW-0812">Transmembrane</keyword>
<feature type="transmembrane region" description="Helical" evidence="1">
    <location>
        <begin position="98"/>
        <end position="118"/>
    </location>
</feature>
<keyword evidence="1" id="KW-1133">Transmembrane helix</keyword>
<feature type="transmembrane region" description="Helical" evidence="1">
    <location>
        <begin position="30"/>
        <end position="48"/>
    </location>
</feature>
<dbReference type="RefSeq" id="WP_105942155.1">
    <property type="nucleotide sequence ID" value="NZ_CP027433.1"/>
</dbReference>
<dbReference type="Proteomes" id="UP000239814">
    <property type="component" value="Chromosome"/>
</dbReference>
<keyword evidence="3" id="KW-1185">Reference proteome</keyword>
<proteinExistence type="predicted"/>
<sequence length="161" mass="17410">MKRSGWIVGTLCGLILLVAAVGSWWFSPTVTAVLVGVAVLVMSVWQGYRRARGIAPASSNNWITIGVPVLFGGLAVTALNGWIMQVSRGADGGGESGMTQMTVGFVTGVIFMAAAYGYGRVRAQKVQVAEQQYGRPVAELPDENDEVDPNEWLRNFDRRDF</sequence>
<dbReference type="EMBL" id="CP027433">
    <property type="protein sequence ID" value="AVM00427.1"/>
    <property type="molecule type" value="Genomic_DNA"/>
</dbReference>
<reference evidence="2 3" key="1">
    <citation type="submission" date="2018-03" db="EMBL/GenBank/DDBJ databases">
        <title>Characteristics and genome of n-alkane degrading marine bacteria Gordonia iterans isolated from crude oil contaminated in Tae-an, South Korea.</title>
        <authorList>
            <person name="Lee S.-S."/>
            <person name="Kim H."/>
        </authorList>
    </citation>
    <scope>NUCLEOTIDE SEQUENCE [LARGE SCALE GENOMIC DNA]</scope>
    <source>
        <strain evidence="2 3">Co17</strain>
    </source>
</reference>
<keyword evidence="1" id="KW-0472">Membrane</keyword>
<name>A0A2S0KFG1_9ACTN</name>
<feature type="transmembrane region" description="Helical" evidence="1">
    <location>
        <begin position="60"/>
        <end position="83"/>
    </location>
</feature>
<gene>
    <name evidence="2" type="ORF">C6V83_09210</name>
</gene>
<evidence type="ECO:0000313" key="2">
    <source>
        <dbReference type="EMBL" id="AVM00427.1"/>
    </source>
</evidence>